<dbReference type="OrthoDB" id="2388036at2"/>
<dbReference type="Proteomes" id="UP000198694">
    <property type="component" value="Unassembled WGS sequence"/>
</dbReference>
<accession>A0A1G9A506</accession>
<evidence type="ECO:0000313" key="3">
    <source>
        <dbReference type="Proteomes" id="UP000198694"/>
    </source>
</evidence>
<proteinExistence type="predicted"/>
<organism evidence="2 3">
    <name type="scientific">Sediminibacillus albus</name>
    <dbReference type="NCBI Taxonomy" id="407036"/>
    <lineage>
        <taxon>Bacteria</taxon>
        <taxon>Bacillati</taxon>
        <taxon>Bacillota</taxon>
        <taxon>Bacilli</taxon>
        <taxon>Bacillales</taxon>
        <taxon>Bacillaceae</taxon>
        <taxon>Sediminibacillus</taxon>
    </lineage>
</organism>
<dbReference type="InterPro" id="IPR018604">
    <property type="entry name" value="YycI-like"/>
</dbReference>
<protein>
    <submittedName>
        <fullName evidence="2">Two-component signal transduction system YycFG, regulatory protein YycI</fullName>
    </submittedName>
</protein>
<dbReference type="InterPro" id="IPR042274">
    <property type="entry name" value="YycH/YycI_2"/>
</dbReference>
<dbReference type="Pfam" id="PF09648">
    <property type="entry name" value="YycI"/>
    <property type="match status" value="1"/>
</dbReference>
<reference evidence="2 3" key="1">
    <citation type="submission" date="2016-10" db="EMBL/GenBank/DDBJ databases">
        <authorList>
            <person name="de Groot N.N."/>
        </authorList>
    </citation>
    <scope>NUCLEOTIDE SEQUENCE [LARGE SCALE GENOMIC DNA]</scope>
    <source>
        <strain evidence="2 3">CGMCC 1.6502</strain>
    </source>
</reference>
<dbReference type="RefSeq" id="WP_093214455.1">
    <property type="nucleotide sequence ID" value="NZ_FNFL01000003.1"/>
</dbReference>
<evidence type="ECO:0000313" key="2">
    <source>
        <dbReference type="EMBL" id="SDK22406.1"/>
    </source>
</evidence>
<keyword evidence="3" id="KW-1185">Reference proteome</keyword>
<evidence type="ECO:0000259" key="1">
    <source>
        <dbReference type="Pfam" id="PF09648"/>
    </source>
</evidence>
<dbReference type="STRING" id="407036.SAMN05216243_2416"/>
<sequence length="308" mass="35292">MQWNQIKTLFILCFLILDIFLLQQFLSVIDSRAPSESNPYSSQEEVIKENIKGLDNLPGETPKDSFITFKARDFTEDDLTELTARREQDAFILSDGDLLFSQFKEPIPIEADSTKSEKEVKVTENMLFGSEYVYWGQDEVTGALIFFQTNNSKPIYYSQSGFIAAFVNKDNEITSYIQAALDEVDRKEPKSMISAFKAVSNLYNAGELTLDSEITEQPEVGYYSFVDLNEGQQVFIPSWDITINESKHYVVMGFEGQFSSHDNPMFIRNSIRRAQDGLRTTLLEEEDMDYLRNTFSDLLESTRVSGEE</sequence>
<dbReference type="AlphaFoldDB" id="A0A1G9A506"/>
<dbReference type="EMBL" id="FNFL01000003">
    <property type="protein sequence ID" value="SDK22406.1"/>
    <property type="molecule type" value="Genomic_DNA"/>
</dbReference>
<gene>
    <name evidence="2" type="ORF">SAMN05216243_2416</name>
</gene>
<feature type="domain" description="Regulatory protein YycH-like" evidence="1">
    <location>
        <begin position="43"/>
        <end position="247"/>
    </location>
</feature>
<dbReference type="Gene3D" id="3.30.310.160">
    <property type="entry name" value="YycH protein, domain 2"/>
    <property type="match status" value="1"/>
</dbReference>
<name>A0A1G9A506_9BACI</name>
<dbReference type="GO" id="GO:0016020">
    <property type="term" value="C:membrane"/>
    <property type="evidence" value="ECO:0007669"/>
    <property type="project" value="InterPro"/>
</dbReference>